<feature type="transmembrane region" description="Helical" evidence="1">
    <location>
        <begin position="30"/>
        <end position="52"/>
    </location>
</feature>
<dbReference type="AlphaFoldDB" id="E1SUN2"/>
<dbReference type="KEGG" id="fbl:Fbal_1014"/>
<keyword evidence="1" id="KW-0472">Membrane</keyword>
<keyword evidence="1" id="KW-1133">Transmembrane helix</keyword>
<dbReference type="HOGENOM" id="CLU_1924436_0_0_6"/>
<proteinExistence type="predicted"/>
<evidence type="ECO:0000313" key="2">
    <source>
        <dbReference type="EMBL" id="ADN75223.1"/>
    </source>
</evidence>
<dbReference type="Proteomes" id="UP000006683">
    <property type="component" value="Chromosome"/>
</dbReference>
<feature type="transmembrane region" description="Helical" evidence="1">
    <location>
        <begin position="90"/>
        <end position="110"/>
    </location>
</feature>
<feature type="transmembrane region" description="Helical" evidence="1">
    <location>
        <begin position="7"/>
        <end position="24"/>
    </location>
</feature>
<dbReference type="RefSeq" id="WP_013344529.1">
    <property type="nucleotide sequence ID" value="NC_014541.1"/>
</dbReference>
<dbReference type="EMBL" id="CP002209">
    <property type="protein sequence ID" value="ADN75223.1"/>
    <property type="molecule type" value="Genomic_DNA"/>
</dbReference>
<feature type="transmembrane region" description="Helical" evidence="1">
    <location>
        <begin position="59"/>
        <end position="84"/>
    </location>
</feature>
<evidence type="ECO:0000313" key="3">
    <source>
        <dbReference type="Proteomes" id="UP000006683"/>
    </source>
</evidence>
<reference evidence="2 3" key="1">
    <citation type="journal article" date="2010" name="Stand. Genomic Sci.">
        <title>Complete genome sequence of Ferrimonas balearica type strain (PAT).</title>
        <authorList>
            <person name="Nolan M."/>
            <person name="Sikorski J."/>
            <person name="Davenport K."/>
            <person name="Lucas S."/>
            <person name="Glavina Del Rio T."/>
            <person name="Tice H."/>
            <person name="Cheng J."/>
            <person name="Goodwin L."/>
            <person name="Pitluck S."/>
            <person name="Liolios K."/>
            <person name="Ivanova N."/>
            <person name="Mavromatis K."/>
            <person name="Ovchinnikova G."/>
            <person name="Pati A."/>
            <person name="Chen A."/>
            <person name="Palaniappan K."/>
            <person name="Land M."/>
            <person name="Hauser L."/>
            <person name="Chang Y."/>
            <person name="Jeffries C."/>
            <person name="Tapia R."/>
            <person name="Brettin T."/>
            <person name="Detter J."/>
            <person name="Han C."/>
            <person name="Yasawong M."/>
            <person name="Rohde M."/>
            <person name="Tindall B."/>
            <person name="Goker M."/>
            <person name="Woyke T."/>
            <person name="Bristow J."/>
            <person name="Eisen J."/>
            <person name="Markowitz V."/>
            <person name="Hugenholtz P."/>
            <person name="Kyrpides N."/>
            <person name="Klenk H."/>
            <person name="Lapidus A."/>
        </authorList>
    </citation>
    <scope>NUCLEOTIDE SEQUENCE [LARGE SCALE GENOMIC DNA]</scope>
    <source>
        <strain evidence="3">DSM 9799 / CCM 4581 / KCTC 23876 / PAT</strain>
    </source>
</reference>
<gene>
    <name evidence="2" type="ordered locus">Fbal_1014</name>
</gene>
<accession>E1SUN2</accession>
<sequence length="131" mass="15253">MLFWRVMIAMVAALMGTQLLTWLFTGGLTMLQWLVVWCGGLLLLPAFGFAYHYPIVPRWFAIACASLLFVTCQFTLVMGFMVWLDQPDPMHLFPLLMHFVVVLILMYPVWQYAFADKRFWHLPQGATKMPF</sequence>
<keyword evidence="3" id="KW-1185">Reference proteome</keyword>
<keyword evidence="1" id="KW-0812">Transmembrane</keyword>
<name>E1SUN2_FERBD</name>
<protein>
    <submittedName>
        <fullName evidence="2">Uncharacterized protein</fullName>
    </submittedName>
</protein>
<organism evidence="2 3">
    <name type="scientific">Ferrimonas balearica (strain DSM 9799 / CCM 4581 / KCTC 23876 / PAT)</name>
    <dbReference type="NCBI Taxonomy" id="550540"/>
    <lineage>
        <taxon>Bacteria</taxon>
        <taxon>Pseudomonadati</taxon>
        <taxon>Pseudomonadota</taxon>
        <taxon>Gammaproteobacteria</taxon>
        <taxon>Alteromonadales</taxon>
        <taxon>Ferrimonadaceae</taxon>
        <taxon>Ferrimonas</taxon>
    </lineage>
</organism>
<dbReference type="GeneID" id="67181259"/>
<evidence type="ECO:0000256" key="1">
    <source>
        <dbReference type="SAM" id="Phobius"/>
    </source>
</evidence>
<dbReference type="OrthoDB" id="6399749at2"/>